<evidence type="ECO:0000256" key="11">
    <source>
        <dbReference type="ARBA" id="ARBA00022989"/>
    </source>
</evidence>
<keyword evidence="16" id="KW-0175">Coiled coil</keyword>
<feature type="domain" description="PAC" evidence="20">
    <location>
        <begin position="451"/>
        <end position="503"/>
    </location>
</feature>
<evidence type="ECO:0000313" key="22">
    <source>
        <dbReference type="Proteomes" id="UP000715781"/>
    </source>
</evidence>
<dbReference type="GO" id="GO:0005524">
    <property type="term" value="F:ATP binding"/>
    <property type="evidence" value="ECO:0007669"/>
    <property type="project" value="UniProtKB-KW"/>
</dbReference>
<keyword evidence="13" id="KW-0472">Membrane</keyword>
<evidence type="ECO:0000256" key="4">
    <source>
        <dbReference type="ARBA" id="ARBA00012438"/>
    </source>
</evidence>
<evidence type="ECO:0000256" key="7">
    <source>
        <dbReference type="ARBA" id="ARBA00022692"/>
    </source>
</evidence>
<reference evidence="21" key="2">
    <citation type="journal article" date="2022" name="Microbiol. Resour. Announc.">
        <title>Metagenome Sequencing to Explore Phylogenomics of Terrestrial Cyanobacteria.</title>
        <authorList>
            <person name="Ward R.D."/>
            <person name="Stajich J.E."/>
            <person name="Johansen J.R."/>
            <person name="Huntemann M."/>
            <person name="Clum A."/>
            <person name="Foster B."/>
            <person name="Foster B."/>
            <person name="Roux S."/>
            <person name="Palaniappan K."/>
            <person name="Varghese N."/>
            <person name="Mukherjee S."/>
            <person name="Reddy T.B.K."/>
            <person name="Daum C."/>
            <person name="Copeland A."/>
            <person name="Chen I.A."/>
            <person name="Ivanova N.N."/>
            <person name="Kyrpides N.C."/>
            <person name="Shapiro N."/>
            <person name="Eloe-Fadrosh E.A."/>
            <person name="Pietrasiak N."/>
        </authorList>
    </citation>
    <scope>NUCLEOTIDE SEQUENCE</scope>
    <source>
        <strain evidence="21">JT2-VF2</strain>
    </source>
</reference>
<protein>
    <recommendedName>
        <fullName evidence="14">Circadian input-output histidine kinase CikA</fullName>
        <ecNumber evidence="4">2.7.13.3</ecNumber>
    </recommendedName>
</protein>
<dbReference type="InterPro" id="IPR011006">
    <property type="entry name" value="CheY-like_superfamily"/>
</dbReference>
<dbReference type="InterPro" id="IPR035965">
    <property type="entry name" value="PAS-like_dom_sf"/>
</dbReference>
<dbReference type="PROSITE" id="PS50109">
    <property type="entry name" value="HIS_KIN"/>
    <property type="match status" value="1"/>
</dbReference>
<dbReference type="Gene3D" id="3.30.565.10">
    <property type="entry name" value="Histidine kinase-like ATPase, C-terminal domain"/>
    <property type="match status" value="1"/>
</dbReference>
<dbReference type="Pfam" id="PF01590">
    <property type="entry name" value="GAF"/>
    <property type="match status" value="1"/>
</dbReference>
<dbReference type="InterPro" id="IPR003594">
    <property type="entry name" value="HATPase_dom"/>
</dbReference>
<dbReference type="FunFam" id="3.30.450.20:FF:000099">
    <property type="entry name" value="Sensory box sensor histidine kinase"/>
    <property type="match status" value="2"/>
</dbReference>
<name>A0A951UIH7_9NOST</name>
<evidence type="ECO:0000256" key="13">
    <source>
        <dbReference type="ARBA" id="ARBA00023136"/>
    </source>
</evidence>
<dbReference type="InterPro" id="IPR003661">
    <property type="entry name" value="HisK_dim/P_dom"/>
</dbReference>
<dbReference type="Pfam" id="PF00512">
    <property type="entry name" value="HisKA"/>
    <property type="match status" value="1"/>
</dbReference>
<dbReference type="InterPro" id="IPR005467">
    <property type="entry name" value="His_kinase_dom"/>
</dbReference>
<dbReference type="PROSITE" id="PS50113">
    <property type="entry name" value="PAC"/>
    <property type="match status" value="3"/>
</dbReference>
<evidence type="ECO:0000259" key="19">
    <source>
        <dbReference type="PROSITE" id="PS50112"/>
    </source>
</evidence>
<dbReference type="FunFam" id="1.10.287.130:FF:000004">
    <property type="entry name" value="Ethylene receptor 1"/>
    <property type="match status" value="1"/>
</dbReference>
<dbReference type="GO" id="GO:0000155">
    <property type="term" value="F:phosphorelay sensor kinase activity"/>
    <property type="evidence" value="ECO:0007669"/>
    <property type="project" value="InterPro"/>
</dbReference>
<reference evidence="21" key="1">
    <citation type="submission" date="2021-05" db="EMBL/GenBank/DDBJ databases">
        <authorList>
            <person name="Pietrasiak N."/>
            <person name="Ward R."/>
            <person name="Stajich J.E."/>
            <person name="Kurbessoian T."/>
        </authorList>
    </citation>
    <scope>NUCLEOTIDE SEQUENCE</scope>
    <source>
        <strain evidence="21">JT2-VF2</strain>
    </source>
</reference>
<dbReference type="Gene3D" id="3.40.50.2300">
    <property type="match status" value="1"/>
</dbReference>
<dbReference type="FunFam" id="3.30.565.10:FF:000010">
    <property type="entry name" value="Sensor histidine kinase RcsC"/>
    <property type="match status" value="1"/>
</dbReference>
<feature type="domain" description="Histidine kinase" evidence="17">
    <location>
        <begin position="656"/>
        <end position="874"/>
    </location>
</feature>
<dbReference type="SUPFAM" id="SSF55781">
    <property type="entry name" value="GAF domain-like"/>
    <property type="match status" value="1"/>
</dbReference>
<dbReference type="SUPFAM" id="SSF47384">
    <property type="entry name" value="Homodimeric domain of signal transducing histidine kinase"/>
    <property type="match status" value="1"/>
</dbReference>
<comment type="catalytic activity">
    <reaction evidence="1">
        <text>ATP + protein L-histidine = ADP + protein N-phospho-L-histidine.</text>
        <dbReference type="EC" id="2.7.13.3"/>
    </reaction>
</comment>
<dbReference type="PRINTS" id="PR00344">
    <property type="entry name" value="BCTRLSENSOR"/>
</dbReference>
<dbReference type="Gene3D" id="1.10.287.130">
    <property type="match status" value="1"/>
</dbReference>
<dbReference type="Pfam" id="PF08447">
    <property type="entry name" value="PAS_3"/>
    <property type="match status" value="3"/>
</dbReference>
<dbReference type="PANTHER" id="PTHR43547:SF2">
    <property type="entry name" value="HYBRID SIGNAL TRANSDUCTION HISTIDINE KINASE C"/>
    <property type="match status" value="1"/>
</dbReference>
<evidence type="ECO:0000259" key="17">
    <source>
        <dbReference type="PROSITE" id="PS50109"/>
    </source>
</evidence>
<dbReference type="Gene3D" id="3.30.450.20">
    <property type="entry name" value="PAS domain"/>
    <property type="match status" value="3"/>
</dbReference>
<sequence length="1019" mass="113800">MAENLFVGGGELGALLRSHDWSQTSLGAVETWSDDLKTAMQIILTQLDRAKPPEKAQLDSDMLQNNSAAEALQQANQLNAFRVKLADALRPLTDASEIQALAARILGESLGANRVIYTEVVPSGEEVIVHVNYTNGVAQLSGRYRLEDYRRNLTIDHQAGLTQVVTNIPNNPQYTDAQKASYREIDIAAHIDVPLIKNNQFVALLAVHQSTPRQWTQTEIKLVEETAERTWAAVELARAEVALRESEQRFRLMADAVPQIVWITDAEGRVEFFNKQWSDYTGVAYEPTTAAQVSANFVHPEDSERTMAAFNEARRTGSIFSVEHRIRSAAGTYRWFLVCAEPYRDLQTGEIVHWFGASIDIHERKQAEQALREREQRLTIATQAAQLGIFEWKVPEDVTIWENDRLYEMFGLTPADGSVSAQEFFNSYLHPDDAEAFRAKFTQAMQTGSLRQTSYRICRKDGTIRWLEVNGQFEFAADGEPLRFVGVNADITARKQAEATIVQRSAQFRQLADAMPQQVWITDAQGNTQYVNQQWTTYTGLTLEQTQDIHYATGAIHPDDFEIASQLWSTALATGTPYEAELRLKHQVDHTYRWFLSRAIAIRDEQGQIVQWFGTSTDIEEFRRAQAQREQLLQREQTAREAAENANRIKDEFLAVLSHELRSPLNPILGWTRLLQNGKLDAARQREALATIERNAKLQTQLIEDLLDISRIMRGKLSLTVAPVSLTFVISAAVETVRLAAEAKNIGIVLDFHPAIAPVSGDAARLQQVVWNLLTNAVKFTPHKGQVSVELRQLDGLAQIRVIDTGKGINPQFLPHVFEYFRQEDGSTTRKFGGLGLGLAIARQIVQMHGGTVQADSHGVGQGATFIVQLPTMQQTSPIAPQPIQTQADAGLPLAGIQILLVDDEPDTREFQAFVLSQSGARVRAVASGFEALQALEQSTPDVLVSDVGMAQMDGYMLIEQIRCLPPHRGGKIRAIALTAYAMDFERQKALQSGFQAHITKPVEPEMLVKAVINVLQQN</sequence>
<dbReference type="NCBIfam" id="TIGR00229">
    <property type="entry name" value="sensory_box"/>
    <property type="match status" value="3"/>
</dbReference>
<dbReference type="InterPro" id="IPR029016">
    <property type="entry name" value="GAF-like_dom_sf"/>
</dbReference>
<evidence type="ECO:0000256" key="15">
    <source>
        <dbReference type="PROSITE-ProRule" id="PRU00169"/>
    </source>
</evidence>
<dbReference type="InterPro" id="IPR013655">
    <property type="entry name" value="PAS_fold_3"/>
</dbReference>
<evidence type="ECO:0000256" key="16">
    <source>
        <dbReference type="SAM" id="Coils"/>
    </source>
</evidence>
<evidence type="ECO:0000256" key="14">
    <source>
        <dbReference type="ARBA" id="ARBA00074306"/>
    </source>
</evidence>
<evidence type="ECO:0000259" key="20">
    <source>
        <dbReference type="PROSITE" id="PS50113"/>
    </source>
</evidence>
<feature type="domain" description="Response regulatory" evidence="18">
    <location>
        <begin position="898"/>
        <end position="1016"/>
    </location>
</feature>
<dbReference type="Gene3D" id="3.30.450.40">
    <property type="match status" value="1"/>
</dbReference>
<keyword evidence="8" id="KW-0547">Nucleotide-binding</keyword>
<evidence type="ECO:0000313" key="21">
    <source>
        <dbReference type="EMBL" id="MBW4564648.1"/>
    </source>
</evidence>
<dbReference type="Gene3D" id="2.10.70.100">
    <property type="match status" value="1"/>
</dbReference>
<dbReference type="InterPro" id="IPR000700">
    <property type="entry name" value="PAS-assoc_C"/>
</dbReference>
<proteinExistence type="inferred from homology"/>
<dbReference type="InterPro" id="IPR036890">
    <property type="entry name" value="HATPase_C_sf"/>
</dbReference>
<keyword evidence="12" id="KW-0902">Two-component regulatory system</keyword>
<dbReference type="SMART" id="SM00091">
    <property type="entry name" value="PAS"/>
    <property type="match status" value="3"/>
</dbReference>
<dbReference type="EC" id="2.7.13.3" evidence="4"/>
<dbReference type="InterPro" id="IPR004358">
    <property type="entry name" value="Sig_transdc_His_kin-like_C"/>
</dbReference>
<dbReference type="PANTHER" id="PTHR43547">
    <property type="entry name" value="TWO-COMPONENT HISTIDINE KINASE"/>
    <property type="match status" value="1"/>
</dbReference>
<dbReference type="CDD" id="cd00082">
    <property type="entry name" value="HisKA"/>
    <property type="match status" value="1"/>
</dbReference>
<keyword evidence="10" id="KW-0067">ATP-binding</keyword>
<dbReference type="InterPro" id="IPR003018">
    <property type="entry name" value="GAF"/>
</dbReference>
<feature type="domain" description="PAC" evidence="20">
    <location>
        <begin position="578"/>
        <end position="631"/>
    </location>
</feature>
<feature type="domain" description="PAC" evidence="20">
    <location>
        <begin position="320"/>
        <end position="373"/>
    </location>
</feature>
<dbReference type="SMART" id="SM00388">
    <property type="entry name" value="HisKA"/>
    <property type="match status" value="1"/>
</dbReference>
<keyword evidence="9" id="KW-0418">Kinase</keyword>
<evidence type="ECO:0000256" key="8">
    <source>
        <dbReference type="ARBA" id="ARBA00022741"/>
    </source>
</evidence>
<dbReference type="SMART" id="SM00086">
    <property type="entry name" value="PAC"/>
    <property type="match status" value="3"/>
</dbReference>
<evidence type="ECO:0000256" key="5">
    <source>
        <dbReference type="ARBA" id="ARBA00022553"/>
    </source>
</evidence>
<dbReference type="SUPFAM" id="SSF55785">
    <property type="entry name" value="PYP-like sensor domain (PAS domain)"/>
    <property type="match status" value="3"/>
</dbReference>
<keyword evidence="5 15" id="KW-0597">Phosphoprotein</keyword>
<feature type="domain" description="PAS" evidence="19">
    <location>
        <begin position="504"/>
        <end position="575"/>
    </location>
</feature>
<organism evidence="21 22">
    <name type="scientific">Mojavia pulchra JT2-VF2</name>
    <dbReference type="NCBI Taxonomy" id="287848"/>
    <lineage>
        <taxon>Bacteria</taxon>
        <taxon>Bacillati</taxon>
        <taxon>Cyanobacteriota</taxon>
        <taxon>Cyanophyceae</taxon>
        <taxon>Nostocales</taxon>
        <taxon>Nostocaceae</taxon>
    </lineage>
</organism>
<dbReference type="Pfam" id="PF00072">
    <property type="entry name" value="Response_reg"/>
    <property type="match status" value="1"/>
</dbReference>
<gene>
    <name evidence="21" type="ORF">KME32_26690</name>
</gene>
<feature type="domain" description="PAS" evidence="19">
    <location>
        <begin position="246"/>
        <end position="317"/>
    </location>
</feature>
<dbReference type="AlphaFoldDB" id="A0A951UIH7"/>
<evidence type="ECO:0000259" key="18">
    <source>
        <dbReference type="PROSITE" id="PS50110"/>
    </source>
</evidence>
<dbReference type="Proteomes" id="UP000715781">
    <property type="component" value="Unassembled WGS sequence"/>
</dbReference>
<feature type="modified residue" description="4-aspartylphosphate" evidence="15">
    <location>
        <position position="947"/>
    </location>
</feature>
<evidence type="ECO:0000256" key="1">
    <source>
        <dbReference type="ARBA" id="ARBA00000085"/>
    </source>
</evidence>
<keyword evidence="7" id="KW-0812">Transmembrane</keyword>
<dbReference type="SMART" id="SM00065">
    <property type="entry name" value="GAF"/>
    <property type="match status" value="1"/>
</dbReference>
<keyword evidence="11" id="KW-1133">Transmembrane helix</keyword>
<dbReference type="SUPFAM" id="SSF52172">
    <property type="entry name" value="CheY-like"/>
    <property type="match status" value="1"/>
</dbReference>
<dbReference type="CDD" id="cd00130">
    <property type="entry name" value="PAS"/>
    <property type="match status" value="3"/>
</dbReference>
<dbReference type="InterPro" id="IPR036097">
    <property type="entry name" value="HisK_dim/P_sf"/>
</dbReference>
<dbReference type="PROSITE" id="PS50112">
    <property type="entry name" value="PAS"/>
    <property type="match status" value="3"/>
</dbReference>
<keyword evidence="6" id="KW-0808">Transferase</keyword>
<evidence type="ECO:0000256" key="3">
    <source>
        <dbReference type="ARBA" id="ARBA00006402"/>
    </source>
</evidence>
<comment type="subcellular location">
    <subcellularLocation>
        <location evidence="2">Membrane</location>
    </subcellularLocation>
</comment>
<dbReference type="InterPro" id="IPR001789">
    <property type="entry name" value="Sig_transdc_resp-reg_receiver"/>
</dbReference>
<feature type="coiled-coil region" evidence="16">
    <location>
        <begin position="622"/>
        <end position="652"/>
    </location>
</feature>
<dbReference type="PROSITE" id="PS50110">
    <property type="entry name" value="RESPONSE_REGULATORY"/>
    <property type="match status" value="1"/>
</dbReference>
<dbReference type="GO" id="GO:0016020">
    <property type="term" value="C:membrane"/>
    <property type="evidence" value="ECO:0007669"/>
    <property type="project" value="UniProtKB-SubCell"/>
</dbReference>
<evidence type="ECO:0000256" key="9">
    <source>
        <dbReference type="ARBA" id="ARBA00022777"/>
    </source>
</evidence>
<comment type="caution">
    <text evidence="21">The sequence shown here is derived from an EMBL/GenBank/DDBJ whole genome shotgun (WGS) entry which is preliminary data.</text>
</comment>
<dbReference type="SMART" id="SM00448">
    <property type="entry name" value="REC"/>
    <property type="match status" value="1"/>
</dbReference>
<dbReference type="InterPro" id="IPR000014">
    <property type="entry name" value="PAS"/>
</dbReference>
<evidence type="ECO:0000256" key="10">
    <source>
        <dbReference type="ARBA" id="ARBA00022840"/>
    </source>
</evidence>
<feature type="domain" description="PAS" evidence="19">
    <location>
        <begin position="374"/>
        <end position="448"/>
    </location>
</feature>
<dbReference type="EMBL" id="JAHHHN010000024">
    <property type="protein sequence ID" value="MBW4564648.1"/>
    <property type="molecule type" value="Genomic_DNA"/>
</dbReference>
<dbReference type="CDD" id="cd16922">
    <property type="entry name" value="HATPase_EvgS-ArcB-TorS-like"/>
    <property type="match status" value="1"/>
</dbReference>
<dbReference type="SMART" id="SM00387">
    <property type="entry name" value="HATPase_c"/>
    <property type="match status" value="1"/>
</dbReference>
<dbReference type="Pfam" id="PF02518">
    <property type="entry name" value="HATPase_c"/>
    <property type="match status" value="1"/>
</dbReference>
<dbReference type="InterPro" id="IPR001610">
    <property type="entry name" value="PAC"/>
</dbReference>
<comment type="similarity">
    <text evidence="3">In the N-terminal section; belongs to the phytochrome family.</text>
</comment>
<dbReference type="SUPFAM" id="SSF55874">
    <property type="entry name" value="ATPase domain of HSP90 chaperone/DNA topoisomerase II/histidine kinase"/>
    <property type="match status" value="1"/>
</dbReference>
<accession>A0A951UIH7</accession>
<evidence type="ECO:0000256" key="12">
    <source>
        <dbReference type="ARBA" id="ARBA00023012"/>
    </source>
</evidence>
<evidence type="ECO:0000256" key="6">
    <source>
        <dbReference type="ARBA" id="ARBA00022679"/>
    </source>
</evidence>
<evidence type="ECO:0000256" key="2">
    <source>
        <dbReference type="ARBA" id="ARBA00004370"/>
    </source>
</evidence>
<dbReference type="CDD" id="cd17580">
    <property type="entry name" value="REC_2_DhkD-like"/>
    <property type="match status" value="1"/>
</dbReference>